<comment type="caution">
    <text evidence="2">The sequence shown here is derived from an EMBL/GenBank/DDBJ whole genome shotgun (WGS) entry which is preliminary data.</text>
</comment>
<reference evidence="2" key="1">
    <citation type="submission" date="2021-10" db="EMBL/GenBank/DDBJ databases">
        <title>Anaerobic single-cell dispensing facilitates the cultivation of human gut bacteria.</title>
        <authorList>
            <person name="Afrizal A."/>
        </authorList>
    </citation>
    <scope>NUCLEOTIDE SEQUENCE</scope>
    <source>
        <strain evidence="2">CLA-AA-H215</strain>
    </source>
</reference>
<organism evidence="2 3">
    <name type="scientific">Hominifimenecus microfluidus</name>
    <dbReference type="NCBI Taxonomy" id="2885348"/>
    <lineage>
        <taxon>Bacteria</taxon>
        <taxon>Bacillati</taxon>
        <taxon>Bacillota</taxon>
        <taxon>Clostridia</taxon>
        <taxon>Lachnospirales</taxon>
        <taxon>Lachnospiraceae</taxon>
        <taxon>Hominifimenecus</taxon>
    </lineage>
</organism>
<keyword evidence="1" id="KW-1133">Transmembrane helix</keyword>
<dbReference type="AlphaFoldDB" id="A0AAE3JG98"/>
<dbReference type="InterPro" id="IPR025664">
    <property type="entry name" value="Spore_III_AC/AD"/>
</dbReference>
<keyword evidence="3" id="KW-1185">Reference proteome</keyword>
<feature type="transmembrane region" description="Helical" evidence="1">
    <location>
        <begin position="27"/>
        <end position="44"/>
    </location>
</feature>
<sequence length="127" mass="13724">MGILTVAGIGIVTVLIAGQLKVLKSEYSLYLSVAVMLLIFFYSAGRLGGILSVMEQIQTYFPVNEIYVRTLLKIVGVSYIAEFASHVCRDAGYGAVGSQIEIFGKLTVLAVSMPILTALLETLNDFL</sequence>
<dbReference type="Pfam" id="PF06686">
    <property type="entry name" value="SpoIIIAC"/>
    <property type="match status" value="2"/>
</dbReference>
<evidence type="ECO:0000313" key="3">
    <source>
        <dbReference type="Proteomes" id="UP001198182"/>
    </source>
</evidence>
<evidence type="ECO:0000256" key="1">
    <source>
        <dbReference type="SAM" id="Phobius"/>
    </source>
</evidence>
<proteinExistence type="predicted"/>
<keyword evidence="1" id="KW-0812">Transmembrane</keyword>
<dbReference type="EMBL" id="JAJEQR010000032">
    <property type="protein sequence ID" value="MCC2231547.1"/>
    <property type="molecule type" value="Genomic_DNA"/>
</dbReference>
<dbReference type="Proteomes" id="UP001198182">
    <property type="component" value="Unassembled WGS sequence"/>
</dbReference>
<keyword evidence="1" id="KW-0472">Membrane</keyword>
<protein>
    <submittedName>
        <fullName evidence="2">Stage III sporulation AC/AD family protein</fullName>
    </submittedName>
</protein>
<name>A0AAE3JG98_9FIRM</name>
<evidence type="ECO:0000313" key="2">
    <source>
        <dbReference type="EMBL" id="MCC2231547.1"/>
    </source>
</evidence>
<dbReference type="RefSeq" id="WP_308454068.1">
    <property type="nucleotide sequence ID" value="NZ_JAJEQR010000032.1"/>
</dbReference>
<gene>
    <name evidence="2" type="ORF">LKD81_11135</name>
</gene>
<accession>A0AAE3JG98</accession>